<name>A0A0B7NWH9_9FUNG</name>
<dbReference type="EMBL" id="LN734156">
    <property type="protein sequence ID" value="CEP19955.1"/>
    <property type="molecule type" value="Genomic_DNA"/>
</dbReference>
<proteinExistence type="predicted"/>
<accession>A0A0B7NWH9</accession>
<keyword evidence="2" id="KW-1185">Reference proteome</keyword>
<dbReference type="AlphaFoldDB" id="A0A0B7NWH9"/>
<dbReference type="STRING" id="35722.A0A0B7NWH9"/>
<evidence type="ECO:0000313" key="2">
    <source>
        <dbReference type="Proteomes" id="UP000054107"/>
    </source>
</evidence>
<dbReference type="Proteomes" id="UP000054107">
    <property type="component" value="Unassembled WGS sequence"/>
</dbReference>
<reference evidence="1 2" key="1">
    <citation type="submission" date="2014-09" db="EMBL/GenBank/DDBJ databases">
        <authorList>
            <person name="Ellenberger Sabrina"/>
        </authorList>
    </citation>
    <scope>NUCLEOTIDE SEQUENCE [LARGE SCALE GENOMIC DNA]</scope>
    <source>
        <strain evidence="1 2">CBS 412.66</strain>
    </source>
</reference>
<sequence length="259" mass="28958">MAQQGAIFLHCLNSQLQQQFVEAEDSTIQSAKVKVEGFVNHLDVTGNVAKTTELLDTLVRPNLYENVKEYLETSVKNHLCSSVALNPFRYSHHPPIMHSSLSERGGGGLLWYTSRSIEKATRWRTCFRDCEGTNRFPILYENKRSIQDLAIDVLNGIPVGCGFGVAFGLIHDLIEQLQDVLLKDVIYAKDIKSTKELITMIVAELVNGMKGSGQKLFIKGLRKDDAKLTSKKLLVALSLVGKRFAKDSAHHQQVSIRSF</sequence>
<organism evidence="1 2">
    <name type="scientific">Parasitella parasitica</name>
    <dbReference type="NCBI Taxonomy" id="35722"/>
    <lineage>
        <taxon>Eukaryota</taxon>
        <taxon>Fungi</taxon>
        <taxon>Fungi incertae sedis</taxon>
        <taxon>Mucoromycota</taxon>
        <taxon>Mucoromycotina</taxon>
        <taxon>Mucoromycetes</taxon>
        <taxon>Mucorales</taxon>
        <taxon>Mucorineae</taxon>
        <taxon>Mucoraceae</taxon>
        <taxon>Parasitella</taxon>
    </lineage>
</organism>
<protein>
    <submittedName>
        <fullName evidence="1">Uncharacterized protein</fullName>
    </submittedName>
</protein>
<evidence type="ECO:0000313" key="1">
    <source>
        <dbReference type="EMBL" id="CEP19955.1"/>
    </source>
</evidence>
<dbReference type="OrthoDB" id="5844105at2759"/>
<gene>
    <name evidence="1" type="primary">PARPA_14274.1 scaffold 49064</name>
</gene>